<evidence type="ECO:0000313" key="1">
    <source>
        <dbReference type="EMBL" id="RIX26481.1"/>
    </source>
</evidence>
<evidence type="ECO:0000313" key="2">
    <source>
        <dbReference type="Proteomes" id="UP000265742"/>
    </source>
</evidence>
<sequence>MNPDLLPLIEEAVIPAAADLVEARAAILAVLSSQATATQEFFIRHLLERRELTLGTDRDPPLQVQRAADGTPQVDRDDPVLVRARIGRAVLEALGVLAADGLIMQASGSYYGPGTDSIGVHDVARGMTGGVTFVTTVPAFGGDGWNSPWRLTRPANHPVQEIARLELVDGVEDLLGPRGVTVLREAVRCFQRGLYLAAVDLLAAASEAAWFTLGSKVEGNAALRRSIRSGRDAGEVIAGTVKALRDGAVLGSTVLTELHARAGHLRELRNYGLHPLGAVREEHEDAFTEAGAALLFMGTRSYFLTLHTALEALQAPPAQ</sequence>
<dbReference type="Proteomes" id="UP000265742">
    <property type="component" value="Unassembled WGS sequence"/>
</dbReference>
<keyword evidence="2" id="KW-1185">Reference proteome</keyword>
<dbReference type="OrthoDB" id="5196422at2"/>
<reference evidence="2" key="1">
    <citation type="submission" date="2018-09" db="EMBL/GenBank/DDBJ databases">
        <authorList>
            <person name="Kim I."/>
        </authorList>
    </citation>
    <scope>NUCLEOTIDE SEQUENCE [LARGE SCALE GENOMIC DNA]</scope>
    <source>
        <strain evidence="2">DD4a</strain>
    </source>
</reference>
<organism evidence="1 2">
    <name type="scientific">Amnibacterium setariae</name>
    <dbReference type="NCBI Taxonomy" id="2306585"/>
    <lineage>
        <taxon>Bacteria</taxon>
        <taxon>Bacillati</taxon>
        <taxon>Actinomycetota</taxon>
        <taxon>Actinomycetes</taxon>
        <taxon>Micrococcales</taxon>
        <taxon>Microbacteriaceae</taxon>
        <taxon>Amnibacterium</taxon>
    </lineage>
</organism>
<dbReference type="AlphaFoldDB" id="A0A3A1TTS4"/>
<protein>
    <submittedName>
        <fullName evidence="1">Uncharacterized protein</fullName>
    </submittedName>
</protein>
<proteinExistence type="predicted"/>
<dbReference type="RefSeq" id="WP_119483556.1">
    <property type="nucleotide sequence ID" value="NZ_QXTG01000003.1"/>
</dbReference>
<name>A0A3A1TTS4_9MICO</name>
<accession>A0A3A1TTS4</accession>
<dbReference type="EMBL" id="QXTG01000003">
    <property type="protein sequence ID" value="RIX26481.1"/>
    <property type="molecule type" value="Genomic_DNA"/>
</dbReference>
<comment type="caution">
    <text evidence="1">The sequence shown here is derived from an EMBL/GenBank/DDBJ whole genome shotgun (WGS) entry which is preliminary data.</text>
</comment>
<gene>
    <name evidence="1" type="ORF">D1781_16225</name>
</gene>